<dbReference type="Gene3D" id="1.10.287.470">
    <property type="entry name" value="Helix hairpin bin"/>
    <property type="match status" value="1"/>
</dbReference>
<reference evidence="5 7" key="2">
    <citation type="submission" date="2017-11" db="EMBL/GenBank/DDBJ databases">
        <title>Draft Genome Sequence of Methylobacter psychrotolerans Sph1T, an Obligate Methanotroph from Low-Temperature Environments.</title>
        <authorList>
            <person name="Oshkin I.Y."/>
            <person name="Miroshnikov K."/>
            <person name="Belova S.E."/>
            <person name="Korzhenkov A."/>
            <person name="Toshchakov S.V."/>
            <person name="Dedysh S.N."/>
        </authorList>
    </citation>
    <scope>NUCLEOTIDE SEQUENCE [LARGE SCALE GENOMIC DNA]</scope>
    <source>
        <strain evidence="5 7">Sph1</strain>
    </source>
</reference>
<dbReference type="Gene3D" id="2.40.50.100">
    <property type="match status" value="1"/>
</dbReference>
<reference evidence="4 6" key="1">
    <citation type="submission" date="2017-06" db="EMBL/GenBank/DDBJ databases">
        <title>Genome Sequencing of the methanotroph Methylovulum psychrotolerants str. HV10-M2 isolated from a high-altitude environment.</title>
        <authorList>
            <person name="Mateos-Rivera A."/>
        </authorList>
    </citation>
    <scope>NUCLEOTIDE SEQUENCE [LARGE SCALE GENOMIC DNA]</scope>
    <source>
        <strain evidence="4 6">HV10_M2</strain>
    </source>
</reference>
<dbReference type="AlphaFoldDB" id="A0A1Z4BTZ9"/>
<dbReference type="RefSeq" id="WP_088617667.1">
    <property type="nucleotide sequence ID" value="NZ_CP022129.1"/>
</dbReference>
<dbReference type="PANTHER" id="PTHR30469:SF12">
    <property type="entry name" value="MULTIDRUG RESISTANCE PROTEIN MDTA"/>
    <property type="match status" value="1"/>
</dbReference>
<evidence type="ECO:0000256" key="2">
    <source>
        <dbReference type="SAM" id="Coils"/>
    </source>
</evidence>
<dbReference type="NCBIfam" id="TIGR01730">
    <property type="entry name" value="RND_mfp"/>
    <property type="match status" value="1"/>
</dbReference>
<dbReference type="Gene3D" id="2.40.420.20">
    <property type="match status" value="1"/>
</dbReference>
<feature type="domain" description="Multidrug resistance protein MdtA-like C-terminal permuted SH3" evidence="3">
    <location>
        <begin position="330"/>
        <end position="375"/>
    </location>
</feature>
<dbReference type="SUPFAM" id="SSF111369">
    <property type="entry name" value="HlyD-like secretion proteins"/>
    <property type="match status" value="1"/>
</dbReference>
<dbReference type="OrthoDB" id="5730196at2"/>
<dbReference type="InterPro" id="IPR058627">
    <property type="entry name" value="MdtA-like_C"/>
</dbReference>
<protein>
    <submittedName>
        <fullName evidence="5">Efflux RND transporter periplasmic adaptor subunit</fullName>
    </submittedName>
    <submittedName>
        <fullName evidence="4">Efflux transporter periplasmic adaptor subunit</fullName>
    </submittedName>
</protein>
<accession>A0A1Z4BTZ9</accession>
<evidence type="ECO:0000313" key="4">
    <source>
        <dbReference type="EMBL" id="ASF44784.1"/>
    </source>
</evidence>
<evidence type="ECO:0000256" key="1">
    <source>
        <dbReference type="ARBA" id="ARBA00009477"/>
    </source>
</evidence>
<organism evidence="4 6">
    <name type="scientific">Methylovulum psychrotolerans</name>
    <dbReference type="NCBI Taxonomy" id="1704499"/>
    <lineage>
        <taxon>Bacteria</taxon>
        <taxon>Pseudomonadati</taxon>
        <taxon>Pseudomonadota</taxon>
        <taxon>Gammaproteobacteria</taxon>
        <taxon>Methylococcales</taxon>
        <taxon>Methylococcaceae</taxon>
        <taxon>Methylovulum</taxon>
    </lineage>
</organism>
<feature type="coiled-coil region" evidence="2">
    <location>
        <begin position="112"/>
        <end position="185"/>
    </location>
</feature>
<sequence length="405" mass="44327">MGTVKQLKILLPIAVLLLGIAAVWRLLVYQPAMPTQTRISEPPLVSTLTVMPETVRLDVQTQGVVRPRTEIDLVPEVSGKIIFVHPELNAGGFFAKNELLIAIEPRDYDYAVTEAQARIAEAQRLLIAEQAQAVQARNEWKTLGEGQPTPLAMREPQLAEARTKLQAAEADLAKARLKRSRCELRAPFAGRVKEKLSGLGQFVQPGEKLARLYATDIAEIRLPIAMDELAFIDLPLGKPKREQTAATLPTLSLTAQLAGRTATWEGRIVRTEGVVDEANGQLYAIAQVSEPYAQYAGQTPLLVGLFVQAAIHGHTYQNVFVLPPTAINSDQEVWLVDAQQQLHKQKVAILRQETQRILVVGGLKAGDQIVTSGLQVPIMGMHVRLDGATEKMQAASPNTVNHDPS</sequence>
<comment type="similarity">
    <text evidence="1">Belongs to the membrane fusion protein (MFP) (TC 8.A.1) family.</text>
</comment>
<evidence type="ECO:0000313" key="6">
    <source>
        <dbReference type="Proteomes" id="UP000197019"/>
    </source>
</evidence>
<dbReference type="GO" id="GO:1990281">
    <property type="term" value="C:efflux pump complex"/>
    <property type="evidence" value="ECO:0007669"/>
    <property type="project" value="TreeGrafter"/>
</dbReference>
<dbReference type="KEGG" id="mpsy:CEK71_01175"/>
<gene>
    <name evidence="5" type="ORF">AADEFJLK_02238</name>
    <name evidence="4" type="ORF">CEK71_01175</name>
</gene>
<keyword evidence="6" id="KW-1185">Reference proteome</keyword>
<evidence type="ECO:0000259" key="3">
    <source>
        <dbReference type="Pfam" id="PF25967"/>
    </source>
</evidence>
<name>A0A1Z4BTZ9_9GAMM</name>
<dbReference type="InterPro" id="IPR006143">
    <property type="entry name" value="RND_pump_MFP"/>
</dbReference>
<evidence type="ECO:0000313" key="5">
    <source>
        <dbReference type="EMBL" id="POZ52017.1"/>
    </source>
</evidence>
<dbReference type="Pfam" id="PF25967">
    <property type="entry name" value="RND-MFP_C"/>
    <property type="match status" value="1"/>
</dbReference>
<dbReference type="PANTHER" id="PTHR30469">
    <property type="entry name" value="MULTIDRUG RESISTANCE PROTEIN MDTA"/>
    <property type="match status" value="1"/>
</dbReference>
<proteinExistence type="inferred from homology"/>
<dbReference type="EMBL" id="CP022129">
    <property type="protein sequence ID" value="ASF44784.1"/>
    <property type="molecule type" value="Genomic_DNA"/>
</dbReference>
<dbReference type="EMBL" id="PGFZ01000004">
    <property type="protein sequence ID" value="POZ52017.1"/>
    <property type="molecule type" value="Genomic_DNA"/>
</dbReference>
<keyword evidence="2" id="KW-0175">Coiled coil</keyword>
<evidence type="ECO:0000313" key="7">
    <source>
        <dbReference type="Proteomes" id="UP000237423"/>
    </source>
</evidence>
<dbReference type="Proteomes" id="UP000237423">
    <property type="component" value="Unassembled WGS sequence"/>
</dbReference>
<dbReference type="Proteomes" id="UP000197019">
    <property type="component" value="Chromosome"/>
</dbReference>
<dbReference type="Gene3D" id="2.40.30.170">
    <property type="match status" value="1"/>
</dbReference>
<dbReference type="GO" id="GO:0015562">
    <property type="term" value="F:efflux transmembrane transporter activity"/>
    <property type="evidence" value="ECO:0007669"/>
    <property type="project" value="TreeGrafter"/>
</dbReference>